<evidence type="ECO:0000256" key="1">
    <source>
        <dbReference type="ARBA" id="ARBA00022723"/>
    </source>
</evidence>
<dbReference type="EMBL" id="RXGB01003924">
    <property type="protein sequence ID" value="TMW90976.1"/>
    <property type="molecule type" value="Genomic_DNA"/>
</dbReference>
<dbReference type="PANTHER" id="PTHR34396:SF29">
    <property type="entry name" value="ZINC FINGER BED DOMAIN-CONTAINING PROTEIN RICESLEEPER 3-LIKE"/>
    <property type="match status" value="1"/>
</dbReference>
<proteinExistence type="predicted"/>
<evidence type="ECO:0000256" key="2">
    <source>
        <dbReference type="ARBA" id="ARBA00022771"/>
    </source>
</evidence>
<gene>
    <name evidence="5" type="ORF">EJD97_014979</name>
</gene>
<keyword evidence="2" id="KW-0863">Zinc-finger</keyword>
<dbReference type="AlphaFoldDB" id="A0A6N2B8P9"/>
<dbReference type="GO" id="GO:0006357">
    <property type="term" value="P:regulation of transcription by RNA polymerase II"/>
    <property type="evidence" value="ECO:0007669"/>
    <property type="project" value="TreeGrafter"/>
</dbReference>
<evidence type="ECO:0000313" key="5">
    <source>
        <dbReference type="EMBL" id="TMW90976.1"/>
    </source>
</evidence>
<dbReference type="GO" id="GO:1990837">
    <property type="term" value="F:sequence-specific double-stranded DNA binding"/>
    <property type="evidence" value="ECO:0007669"/>
    <property type="project" value="TreeGrafter"/>
</dbReference>
<dbReference type="GO" id="GO:0008270">
    <property type="term" value="F:zinc ion binding"/>
    <property type="evidence" value="ECO:0007669"/>
    <property type="project" value="UniProtKB-KW"/>
</dbReference>
<evidence type="ECO:0000259" key="4">
    <source>
        <dbReference type="Pfam" id="PF02892"/>
    </source>
</evidence>
<dbReference type="PANTHER" id="PTHR34396">
    <property type="entry name" value="OS03G0264950 PROTEIN-RELATED"/>
    <property type="match status" value="1"/>
</dbReference>
<dbReference type="InterPro" id="IPR053031">
    <property type="entry name" value="Cuticle_assoc_protein"/>
</dbReference>
<organism evidence="5">
    <name type="scientific">Solanum chilense</name>
    <name type="common">Tomato</name>
    <name type="synonym">Lycopersicon chilense</name>
    <dbReference type="NCBI Taxonomy" id="4083"/>
    <lineage>
        <taxon>Eukaryota</taxon>
        <taxon>Viridiplantae</taxon>
        <taxon>Streptophyta</taxon>
        <taxon>Embryophyta</taxon>
        <taxon>Tracheophyta</taxon>
        <taxon>Spermatophyta</taxon>
        <taxon>Magnoliopsida</taxon>
        <taxon>eudicotyledons</taxon>
        <taxon>Gunneridae</taxon>
        <taxon>Pentapetalae</taxon>
        <taxon>asterids</taxon>
        <taxon>lamiids</taxon>
        <taxon>Solanales</taxon>
        <taxon>Solanaceae</taxon>
        <taxon>Solanoideae</taxon>
        <taxon>Solaneae</taxon>
        <taxon>Solanum</taxon>
        <taxon>Solanum subgen. Lycopersicon</taxon>
    </lineage>
</organism>
<feature type="non-terminal residue" evidence="5">
    <location>
        <position position="1"/>
    </location>
</feature>
<evidence type="ECO:0000256" key="3">
    <source>
        <dbReference type="ARBA" id="ARBA00022833"/>
    </source>
</evidence>
<accession>A0A6N2B8P9</accession>
<sequence length="94" mass="10829">CLYLFAVFGECTMAENIILDKVIGESAASNSNAIDQIQTIEFKLSKGRKKKSRAWDHFTRKTNFDGTEKAVCNYCKKEYFVDTKEQVHRQCLLI</sequence>
<feature type="domain" description="BED-type" evidence="4">
    <location>
        <begin position="52"/>
        <end position="79"/>
    </location>
</feature>
<keyword evidence="3" id="KW-0862">Zinc</keyword>
<protein>
    <recommendedName>
        <fullName evidence="4">BED-type domain-containing protein</fullName>
    </recommendedName>
</protein>
<keyword evidence="1" id="KW-0479">Metal-binding</keyword>
<name>A0A6N2B8P9_SOLCI</name>
<reference evidence="5" key="1">
    <citation type="submission" date="2019-05" db="EMBL/GenBank/DDBJ databases">
        <title>The de novo reference genome and transcriptome assemblies of the wild tomato species Solanum chilense.</title>
        <authorList>
            <person name="Stam R."/>
            <person name="Nosenko T."/>
            <person name="Hoerger A.C."/>
            <person name="Stephan W."/>
            <person name="Seidel M.A."/>
            <person name="Kuhn J.M.M."/>
            <person name="Haberer G."/>
            <person name="Tellier A."/>
        </authorList>
    </citation>
    <scope>NUCLEOTIDE SEQUENCE</scope>
    <source>
        <tissue evidence="5">Mature leaves</tissue>
    </source>
</reference>
<dbReference type="Pfam" id="PF02892">
    <property type="entry name" value="zf-BED"/>
    <property type="match status" value="1"/>
</dbReference>
<dbReference type="InterPro" id="IPR003656">
    <property type="entry name" value="Znf_BED"/>
</dbReference>
<comment type="caution">
    <text evidence="5">The sequence shown here is derived from an EMBL/GenBank/DDBJ whole genome shotgun (WGS) entry which is preliminary data.</text>
</comment>
<dbReference type="GO" id="GO:0005634">
    <property type="term" value="C:nucleus"/>
    <property type="evidence" value="ECO:0007669"/>
    <property type="project" value="TreeGrafter"/>
</dbReference>